<accession>A0AA86N494</accession>
<dbReference type="AlphaFoldDB" id="A0AA86N494"/>
<gene>
    <name evidence="1" type="ORF">DNFV4_04604</name>
</gene>
<evidence type="ECO:0000313" key="1">
    <source>
        <dbReference type="EMBL" id="CAI4034160.1"/>
    </source>
</evidence>
<reference evidence="1" key="1">
    <citation type="submission" date="2022-10" db="EMBL/GenBank/DDBJ databases">
        <authorList>
            <person name="Koch H."/>
        </authorList>
    </citation>
    <scope>NUCLEOTIDE SEQUENCE</scope>
    <source>
        <strain evidence="1">DNF</strain>
    </source>
</reference>
<name>A0AA86N494_9BACT</name>
<sequence length="146" mass="16524">MRRSHFALAMIWIGLVLTVYTTGCSRPWRDQYFDKGLNKATQAEVEQMLGPPHTAKTTFLDEESVWTYRYAMTEDEIDPWGRFGRTAASAKDTAASVVGQGKDGGDHPRLHCMKYTLKFNKDKVLQDWKRHPCVPSTQTANSPSSP</sequence>
<dbReference type="EMBL" id="OX365700">
    <property type="protein sequence ID" value="CAI4034160.1"/>
    <property type="molecule type" value="Genomic_DNA"/>
</dbReference>
<keyword evidence="2" id="KW-1185">Reference proteome</keyword>
<organism evidence="1 2">
    <name type="scientific">Nitrospira tepida</name>
    <dbReference type="NCBI Taxonomy" id="2973512"/>
    <lineage>
        <taxon>Bacteria</taxon>
        <taxon>Pseudomonadati</taxon>
        <taxon>Nitrospirota</taxon>
        <taxon>Nitrospiria</taxon>
        <taxon>Nitrospirales</taxon>
        <taxon>Nitrospiraceae</taxon>
        <taxon>Nitrospira</taxon>
    </lineage>
</organism>
<dbReference type="Proteomes" id="UP001179121">
    <property type="component" value="Chromosome"/>
</dbReference>
<proteinExistence type="predicted"/>
<dbReference type="KEGG" id="nti:DNFV4_04604"/>
<evidence type="ECO:0000313" key="2">
    <source>
        <dbReference type="Proteomes" id="UP001179121"/>
    </source>
</evidence>
<dbReference type="RefSeq" id="WP_289271567.1">
    <property type="nucleotide sequence ID" value="NZ_OX365700.1"/>
</dbReference>
<protein>
    <submittedName>
        <fullName evidence="1">Uncharacterized protein</fullName>
    </submittedName>
</protein>